<dbReference type="InterPro" id="IPR016181">
    <property type="entry name" value="Acyl_CoA_acyltransferase"/>
</dbReference>
<keyword evidence="5" id="KW-1185">Reference proteome</keyword>
<dbReference type="InterPro" id="IPR000182">
    <property type="entry name" value="GNAT_dom"/>
</dbReference>
<dbReference type="PANTHER" id="PTHR43877">
    <property type="entry name" value="AMINOALKYLPHOSPHONATE N-ACETYLTRANSFERASE-RELATED-RELATED"/>
    <property type="match status" value="1"/>
</dbReference>
<evidence type="ECO:0000313" key="4">
    <source>
        <dbReference type="EMBL" id="MDR6292484.1"/>
    </source>
</evidence>
<feature type="domain" description="N-acetyltransferase" evidence="3">
    <location>
        <begin position="8"/>
        <end position="156"/>
    </location>
</feature>
<accession>A0ABU1JWT6</accession>
<dbReference type="GO" id="GO:0016746">
    <property type="term" value="F:acyltransferase activity"/>
    <property type="evidence" value="ECO:0007669"/>
    <property type="project" value="UniProtKB-KW"/>
</dbReference>
<evidence type="ECO:0000256" key="2">
    <source>
        <dbReference type="ARBA" id="ARBA00023315"/>
    </source>
</evidence>
<dbReference type="EC" id="2.3.1.-" evidence="4"/>
<dbReference type="SUPFAM" id="SSF55729">
    <property type="entry name" value="Acyl-CoA N-acyltransferases (Nat)"/>
    <property type="match status" value="1"/>
</dbReference>
<dbReference type="PANTHER" id="PTHR43877:SF1">
    <property type="entry name" value="ACETYLTRANSFERASE"/>
    <property type="match status" value="1"/>
</dbReference>
<dbReference type="Proteomes" id="UP001262410">
    <property type="component" value="Unassembled WGS sequence"/>
</dbReference>
<sequence length="160" mass="17449">MRAKTGTLTIRPPAAADLAALAQVAWRSTRAAFAPILPPDILDRKRPEDFACRFAARLADLRIAVAGRDGPPLGFSLMTGAHLDMLFVDPAAQGRAVGSALLADAVARGCRTLESFADNDRARRFYEARGFHLCRGHRRIYEGIELPFVLYALERDGCPA</sequence>
<keyword evidence="2 4" id="KW-0012">Acyltransferase</keyword>
<reference evidence="4 5" key="1">
    <citation type="submission" date="2023-07" db="EMBL/GenBank/DDBJ databases">
        <title>Sorghum-associated microbial communities from plants grown in Nebraska, USA.</title>
        <authorList>
            <person name="Schachtman D."/>
        </authorList>
    </citation>
    <scope>NUCLEOTIDE SEQUENCE [LARGE SCALE GENOMIC DNA]</scope>
    <source>
        <strain evidence="4 5">584</strain>
    </source>
</reference>
<comment type="caution">
    <text evidence="4">The sequence shown here is derived from an EMBL/GenBank/DDBJ whole genome shotgun (WGS) entry which is preliminary data.</text>
</comment>
<organism evidence="4 5">
    <name type="scientific">Inquilinus ginsengisoli</name>
    <dbReference type="NCBI Taxonomy" id="363840"/>
    <lineage>
        <taxon>Bacteria</taxon>
        <taxon>Pseudomonadati</taxon>
        <taxon>Pseudomonadota</taxon>
        <taxon>Alphaproteobacteria</taxon>
        <taxon>Rhodospirillales</taxon>
        <taxon>Rhodospirillaceae</taxon>
        <taxon>Inquilinus</taxon>
    </lineage>
</organism>
<dbReference type="RefSeq" id="WP_309798622.1">
    <property type="nucleotide sequence ID" value="NZ_JAVDPW010000009.1"/>
</dbReference>
<dbReference type="Gene3D" id="3.40.630.30">
    <property type="match status" value="1"/>
</dbReference>
<protein>
    <submittedName>
        <fullName evidence="4">Acetyltransferase</fullName>
        <ecNumber evidence="4">2.3.1.-</ecNumber>
    </submittedName>
</protein>
<evidence type="ECO:0000313" key="5">
    <source>
        <dbReference type="Proteomes" id="UP001262410"/>
    </source>
</evidence>
<dbReference type="InterPro" id="IPR050832">
    <property type="entry name" value="Bact_Acetyltransf"/>
</dbReference>
<evidence type="ECO:0000259" key="3">
    <source>
        <dbReference type="PROSITE" id="PS51186"/>
    </source>
</evidence>
<name>A0ABU1JWT6_9PROT</name>
<gene>
    <name evidence="4" type="ORF">E9232_005024</name>
</gene>
<dbReference type="EMBL" id="JAVDPW010000009">
    <property type="protein sequence ID" value="MDR6292484.1"/>
    <property type="molecule type" value="Genomic_DNA"/>
</dbReference>
<evidence type="ECO:0000256" key="1">
    <source>
        <dbReference type="ARBA" id="ARBA00022679"/>
    </source>
</evidence>
<dbReference type="CDD" id="cd04301">
    <property type="entry name" value="NAT_SF"/>
    <property type="match status" value="1"/>
</dbReference>
<proteinExistence type="predicted"/>
<keyword evidence="1 4" id="KW-0808">Transferase</keyword>
<dbReference type="PROSITE" id="PS51186">
    <property type="entry name" value="GNAT"/>
    <property type="match status" value="1"/>
</dbReference>
<dbReference type="Pfam" id="PF13508">
    <property type="entry name" value="Acetyltransf_7"/>
    <property type="match status" value="1"/>
</dbReference>